<feature type="transmembrane region" description="Helical" evidence="2">
    <location>
        <begin position="81"/>
        <end position="102"/>
    </location>
</feature>
<feature type="compositionally biased region" description="Basic and acidic residues" evidence="1">
    <location>
        <begin position="1"/>
        <end position="13"/>
    </location>
</feature>
<dbReference type="Proteomes" id="UP001208689">
    <property type="component" value="Chromosome"/>
</dbReference>
<feature type="transmembrane region" description="Helical" evidence="2">
    <location>
        <begin position="114"/>
        <end position="137"/>
    </location>
</feature>
<feature type="region of interest" description="Disordered" evidence="1">
    <location>
        <begin position="1"/>
        <end position="46"/>
    </location>
</feature>
<keyword evidence="2" id="KW-0812">Transmembrane</keyword>
<dbReference type="EMBL" id="CP104013">
    <property type="protein sequence ID" value="UYP45793.1"/>
    <property type="molecule type" value="Genomic_DNA"/>
</dbReference>
<feature type="transmembrane region" description="Helical" evidence="2">
    <location>
        <begin position="57"/>
        <end position="75"/>
    </location>
</feature>
<keyword evidence="2" id="KW-0472">Membrane</keyword>
<organism evidence="3 4">
    <name type="scientific">Candidatus Lokiarchaeum ossiferum</name>
    <dbReference type="NCBI Taxonomy" id="2951803"/>
    <lineage>
        <taxon>Archaea</taxon>
        <taxon>Promethearchaeati</taxon>
        <taxon>Promethearchaeota</taxon>
        <taxon>Promethearchaeia</taxon>
        <taxon>Promethearchaeales</taxon>
        <taxon>Promethearchaeaceae</taxon>
        <taxon>Candidatus Lokiarchaeum</taxon>
    </lineage>
</organism>
<keyword evidence="2" id="KW-1133">Transmembrane helix</keyword>
<accession>A0ABY6HQL2</accession>
<name>A0ABY6HQL2_9ARCH</name>
<protein>
    <submittedName>
        <fullName evidence="3">Uncharacterized protein</fullName>
    </submittedName>
</protein>
<evidence type="ECO:0000256" key="2">
    <source>
        <dbReference type="SAM" id="Phobius"/>
    </source>
</evidence>
<reference evidence="3" key="1">
    <citation type="submission" date="2022-09" db="EMBL/GenBank/DDBJ databases">
        <title>Actin cytoskeleton and complex cell architecture in an #Asgard archaeon.</title>
        <authorList>
            <person name="Ponce Toledo R.I."/>
            <person name="Schleper C."/>
            <person name="Rodrigues Oliveira T."/>
            <person name="Wollweber F."/>
            <person name="Xu J."/>
            <person name="Rittmann S."/>
            <person name="Klingl A."/>
            <person name="Pilhofer M."/>
        </authorList>
    </citation>
    <scope>NUCLEOTIDE SEQUENCE</scope>
    <source>
        <strain evidence="3">B-35</strain>
    </source>
</reference>
<feature type="compositionally biased region" description="Polar residues" evidence="1">
    <location>
        <begin position="16"/>
        <end position="25"/>
    </location>
</feature>
<evidence type="ECO:0000313" key="4">
    <source>
        <dbReference type="Proteomes" id="UP001208689"/>
    </source>
</evidence>
<gene>
    <name evidence="3" type="ORF">NEF87_002078</name>
</gene>
<proteinExistence type="predicted"/>
<evidence type="ECO:0000256" key="1">
    <source>
        <dbReference type="SAM" id="MobiDB-lite"/>
    </source>
</evidence>
<keyword evidence="4" id="KW-1185">Reference proteome</keyword>
<evidence type="ECO:0000313" key="3">
    <source>
        <dbReference type="EMBL" id="UYP45793.1"/>
    </source>
</evidence>
<sequence length="140" mass="15382">MEKWSTDSQRFVEPHLTQSSTNEGGSQEEIGEYASGGSEESYQEPAMVKDVNGPTKNLFAIIIILGIGFLITLGFTNDIRYLYIIGLSLLGLIILSAIAGILRSGNVSFWEIFLVRDLIEILGYIIMGIIHLVISIISDS</sequence>